<evidence type="ECO:0000313" key="2">
    <source>
        <dbReference type="Proteomes" id="UP000244384"/>
    </source>
</evidence>
<dbReference type="PANTHER" id="PTHR43685:SF3">
    <property type="entry name" value="SLR2126 PROTEIN"/>
    <property type="match status" value="1"/>
</dbReference>
<reference evidence="2" key="1">
    <citation type="submission" date="2018-01" db="EMBL/GenBank/DDBJ databases">
        <authorList>
            <person name="Li J."/>
        </authorList>
    </citation>
    <scope>NUCLEOTIDE SEQUENCE [LARGE SCALE GENOMIC DNA]</scope>
    <source>
        <strain evidence="2">592</strain>
    </source>
</reference>
<dbReference type="CDD" id="cd04186">
    <property type="entry name" value="GT_2_like_c"/>
    <property type="match status" value="1"/>
</dbReference>
<keyword evidence="2" id="KW-1185">Reference proteome</keyword>
<dbReference type="EMBL" id="CP026952">
    <property type="protein sequence ID" value="AWB93025.1"/>
    <property type="molecule type" value="Genomic_DNA"/>
</dbReference>
<organism evidence="1 2">
    <name type="scientific">Aeromicrobium chenweiae</name>
    <dbReference type="NCBI Taxonomy" id="2079793"/>
    <lineage>
        <taxon>Bacteria</taxon>
        <taxon>Bacillati</taxon>
        <taxon>Actinomycetota</taxon>
        <taxon>Actinomycetes</taxon>
        <taxon>Propionibacteriales</taxon>
        <taxon>Nocardioidaceae</taxon>
        <taxon>Aeromicrobium</taxon>
    </lineage>
</organism>
<sequence length="958" mass="102323">MGRSVRARTAQAQEAGLSAPFPRPLESIYVDGTEATRLWHDDPPRVGAVLVAHNGARWLPQVLASFSNMTYAPSHWRVVDVASTDGSADLLRDSFGADRVTYAPSGTGFGDAVRLALRDMPETDWIWLLHDDASVLPGTLAGLLDTATSAPDIGAVGPKIREWPSLRRLLEVGLTVTGTGARETGLETGEPDAGQHDRPRDVLAVNTAGMLVRRDVWLELDGLDPELPMYFDDIDFGWRLARAGYRTVTAPAAVIFHAESTRRGTRARTPGDVPPWERRRAALYTQLANTPMPRFLWQYVRLFFGSLLRVIGLIIGKDPEAAGDELLAVRSAYLHPVRLARARRRRAGTIRRSQRDIRTLFAPYWLPYQHGVDVLRHTVTSLVKPEAVTTVGRRSTVIEQAPDDAVDLDDGPSLLVRRPWFTVVLVLVLLSIVAGRGLLGGGLSGGALPPAPDTAGGWWQLLFERRHDVGLASTSLPPLFALPLAVVSTPVWFLPGLVVTVLMVLAVPLAALSAHRLGRLISPHRAPRIVWAVSYGLIVLATGAVSEGRIGTVVALIILPIVVNTAWQLAEQPGWQLALRLGIWISLAAAFAPIFLLLGLGALVVLAVSEGRWVSRQLVLSLVTPVVLLGPWLVQRAARPWRMWWEAGYPVPGAATIQDVVLGRTGDGHVPGWLSVGLLVLAVLALVPRSTRSGVQLAWVGALLGLGVALLGTVVTYSTPAGPAEIVPWVGVPTGLWLGGLATAVLLAVPAARSWPRPALAAAAVVALVLPVGAGAVWLVKGSAGPLDDARPDTVPVYLAERPGSTLVLTGNVAGGVDYRVVTGEGPFLGQEALTPSGSDTKRLSSTVRRLLAQSAGEDVQTLSSFGIDAIYAPRAESELARRIDAAAGLAPSGSDEPGSRVWTVTGEPERQRASAPLWHPVVTGLQVLAWLVAIVLTLPVRRRSGPDALAADEEETA</sequence>
<accession>A0A5F2EWL5</accession>
<evidence type="ECO:0000313" key="1">
    <source>
        <dbReference type="EMBL" id="AWB93025.1"/>
    </source>
</evidence>
<dbReference type="PANTHER" id="PTHR43685">
    <property type="entry name" value="GLYCOSYLTRANSFERASE"/>
    <property type="match status" value="1"/>
</dbReference>
<dbReference type="Gene3D" id="3.90.550.10">
    <property type="entry name" value="Spore Coat Polysaccharide Biosynthesis Protein SpsA, Chain A"/>
    <property type="match status" value="1"/>
</dbReference>
<dbReference type="Proteomes" id="UP000244384">
    <property type="component" value="Chromosome"/>
</dbReference>
<name>A0A2S0WNW4_9ACTN</name>
<dbReference type="AlphaFoldDB" id="A0A2S0WNW4"/>
<dbReference type="InterPro" id="IPR029044">
    <property type="entry name" value="Nucleotide-diphossugar_trans"/>
</dbReference>
<dbReference type="InterPro" id="IPR050834">
    <property type="entry name" value="Glycosyltransf_2"/>
</dbReference>
<accession>A0A2S0WNW4</accession>
<protein>
    <submittedName>
        <fullName evidence="1">Uncharacterized protein</fullName>
    </submittedName>
</protein>
<dbReference type="SUPFAM" id="SSF53448">
    <property type="entry name" value="Nucleotide-diphospho-sugar transferases"/>
    <property type="match status" value="1"/>
</dbReference>
<dbReference type="KEGG" id="aez:C3E78_12870"/>
<proteinExistence type="predicted"/>
<dbReference type="Pfam" id="PF13641">
    <property type="entry name" value="Glyco_tranf_2_3"/>
    <property type="match status" value="1"/>
</dbReference>
<gene>
    <name evidence="1" type="ORF">C3E78_12870</name>
</gene>